<dbReference type="RefSeq" id="WP_218445149.1">
    <property type="nucleotide sequence ID" value="NZ_JAGSPA010000002.1"/>
</dbReference>
<keyword evidence="2" id="KW-1185">Reference proteome</keyword>
<dbReference type="EMBL" id="JAGSPA010000002">
    <property type="protein sequence ID" value="MBV7256505.1"/>
    <property type="molecule type" value="Genomic_DNA"/>
</dbReference>
<reference evidence="1 2" key="1">
    <citation type="submission" date="2021-04" db="EMBL/GenBank/DDBJ databases">
        <authorList>
            <person name="Pira H."/>
            <person name="Risdian C."/>
            <person name="Wink J."/>
        </authorList>
    </citation>
    <scope>NUCLEOTIDE SEQUENCE [LARGE SCALE GENOMIC DNA]</scope>
    <source>
        <strain evidence="1 2">WHA3</strain>
    </source>
</reference>
<evidence type="ECO:0000313" key="2">
    <source>
        <dbReference type="Proteomes" id="UP000722336"/>
    </source>
</evidence>
<proteinExistence type="predicted"/>
<evidence type="ECO:0000313" key="1">
    <source>
        <dbReference type="EMBL" id="MBV7256505.1"/>
    </source>
</evidence>
<sequence>MATLLFGEPLKKAAPLKAYQAQLAEQGVHTHHLDDHGRLTWIARALTARNAILVTYENSLYTAQRAALLKRLGVKVARFWVGSDLHLIQTQKKTLQGALEIDRHVAANFAVAPDMVSALTPLGIEASYLPSPIQNIPAPTPPGETLPRGILIYLGTRNYALYGKDTIQQVVTANPEKSFHIVGDENHSLASFPNVTSWGWVNDMKEVWPKVGLVLRPTLRDGMPRMVLEALLRARYVVYSGQFPGCWHGKRAEEIQPYIDQFMHMSEFNRDGERQARALLCDSGEKLVASLNRM</sequence>
<accession>A0ABS6SDL2</accession>
<protein>
    <submittedName>
        <fullName evidence="1">Uncharacterized protein</fullName>
    </submittedName>
</protein>
<comment type="caution">
    <text evidence="1">The sequence shown here is derived from an EMBL/GenBank/DDBJ whole genome shotgun (WGS) entry which is preliminary data.</text>
</comment>
<dbReference type="Proteomes" id="UP000722336">
    <property type="component" value="Unassembled WGS sequence"/>
</dbReference>
<gene>
    <name evidence="1" type="ORF">KCG44_06865</name>
</gene>
<organism evidence="1 2">
    <name type="scientific">Pacificimonas pallii</name>
    <dbReference type="NCBI Taxonomy" id="2827236"/>
    <lineage>
        <taxon>Bacteria</taxon>
        <taxon>Pseudomonadati</taxon>
        <taxon>Pseudomonadota</taxon>
        <taxon>Alphaproteobacteria</taxon>
        <taxon>Sphingomonadales</taxon>
        <taxon>Sphingosinicellaceae</taxon>
        <taxon>Pacificimonas</taxon>
    </lineage>
</organism>
<name>A0ABS6SDL2_9SPHN</name>